<dbReference type="PRINTS" id="PR00315">
    <property type="entry name" value="ELONGATNFCT"/>
</dbReference>
<dbReference type="InterPro" id="IPR005225">
    <property type="entry name" value="Small_GTP-bd"/>
</dbReference>
<dbReference type="Gene3D" id="3.40.50.10050">
    <property type="entry name" value="Translation initiation factor IF- 2, domain 3"/>
    <property type="match status" value="1"/>
</dbReference>
<dbReference type="InterPro" id="IPR015760">
    <property type="entry name" value="TIF_IF2"/>
</dbReference>
<dbReference type="PROSITE" id="PS51722">
    <property type="entry name" value="G_TR_2"/>
    <property type="match status" value="1"/>
</dbReference>
<dbReference type="InterPro" id="IPR009000">
    <property type="entry name" value="Transl_B-barrel_sf"/>
</dbReference>
<dbReference type="Pfam" id="PF22042">
    <property type="entry name" value="EF-G_D2"/>
    <property type="match status" value="1"/>
</dbReference>
<dbReference type="Gene3D" id="3.40.50.300">
    <property type="entry name" value="P-loop containing nucleotide triphosphate hydrolases"/>
    <property type="match status" value="1"/>
</dbReference>
<proteinExistence type="inferred from homology"/>
<gene>
    <name evidence="9" type="primary">LOC100904212</name>
</gene>
<dbReference type="GeneID" id="100904212"/>
<accession>A0AAJ7SIA6</accession>
<dbReference type="InterPro" id="IPR027417">
    <property type="entry name" value="P-loop_NTPase"/>
</dbReference>
<dbReference type="Proteomes" id="UP000694867">
    <property type="component" value="Unplaced"/>
</dbReference>
<dbReference type="Pfam" id="PF00009">
    <property type="entry name" value="GTP_EFTU"/>
    <property type="match status" value="1"/>
</dbReference>
<dbReference type="NCBIfam" id="TIGR00231">
    <property type="entry name" value="small_GTP"/>
    <property type="match status" value="1"/>
</dbReference>
<keyword evidence="4" id="KW-0648">Protein biosynthesis</keyword>
<evidence type="ECO:0000256" key="3">
    <source>
        <dbReference type="ARBA" id="ARBA00022741"/>
    </source>
</evidence>
<dbReference type="InterPro" id="IPR044145">
    <property type="entry name" value="IF2_II"/>
</dbReference>
<dbReference type="InterPro" id="IPR053905">
    <property type="entry name" value="EF-G-like_DII"/>
</dbReference>
<dbReference type="PANTHER" id="PTHR43381">
    <property type="entry name" value="TRANSLATION INITIATION FACTOR IF-2-RELATED"/>
    <property type="match status" value="1"/>
</dbReference>
<dbReference type="InterPro" id="IPR000795">
    <property type="entry name" value="T_Tr_GTP-bd_dom"/>
</dbReference>
<dbReference type="SUPFAM" id="SSF52156">
    <property type="entry name" value="Initiation factor IF2/eIF5b, domain 3"/>
    <property type="match status" value="1"/>
</dbReference>
<dbReference type="Gene3D" id="2.40.30.10">
    <property type="entry name" value="Translation factors"/>
    <property type="match status" value="2"/>
</dbReference>
<dbReference type="PANTHER" id="PTHR43381:SF20">
    <property type="entry name" value="TRANSLATION INITIATION FACTOR IF-2, MITOCHONDRIAL"/>
    <property type="match status" value="1"/>
</dbReference>
<protein>
    <submittedName>
        <fullName evidence="9">Translation initiation factor IF-2, mitochondrial</fullName>
    </submittedName>
</protein>
<name>A0AAJ7SIA6_9ACAR</name>
<dbReference type="SUPFAM" id="SSF52540">
    <property type="entry name" value="P-loop containing nucleoside triphosphate hydrolases"/>
    <property type="match status" value="1"/>
</dbReference>
<dbReference type="AlphaFoldDB" id="A0AAJ7SIA6"/>
<dbReference type="InterPro" id="IPR036925">
    <property type="entry name" value="TIF_IF2_dom3_sf"/>
</dbReference>
<evidence type="ECO:0000313" key="8">
    <source>
        <dbReference type="Proteomes" id="UP000694867"/>
    </source>
</evidence>
<evidence type="ECO:0000259" key="7">
    <source>
        <dbReference type="PROSITE" id="PS51722"/>
    </source>
</evidence>
<reference evidence="9" key="1">
    <citation type="submission" date="2025-08" db="UniProtKB">
        <authorList>
            <consortium name="RefSeq"/>
        </authorList>
    </citation>
    <scope>IDENTIFICATION</scope>
</reference>
<dbReference type="KEGG" id="goe:100904212"/>
<dbReference type="CDD" id="cd01887">
    <property type="entry name" value="IF2_eIF5B"/>
    <property type="match status" value="1"/>
</dbReference>
<dbReference type="GO" id="GO:0003924">
    <property type="term" value="F:GTPase activity"/>
    <property type="evidence" value="ECO:0007669"/>
    <property type="project" value="InterPro"/>
</dbReference>
<keyword evidence="3" id="KW-0547">Nucleotide-binding</keyword>
<dbReference type="InterPro" id="IPR023115">
    <property type="entry name" value="TIF_IF2_dom3"/>
</dbReference>
<keyword evidence="5" id="KW-0342">GTP-binding</keyword>
<dbReference type="Pfam" id="PF11987">
    <property type="entry name" value="IF-2"/>
    <property type="match status" value="1"/>
</dbReference>
<evidence type="ECO:0000256" key="5">
    <source>
        <dbReference type="ARBA" id="ARBA00023134"/>
    </source>
</evidence>
<sequence length="682" mass="76167">MNLPWRKLRLTNALLERAFFTSSYASAKKKNLGPAKFSKVKPLTPAIEVWDQIKIKELSKITQRSIDDIFEALFYIDRADVYGKVSDKIPRQDLKKVLEKLGIRGRIGPPPVETKIEHVREKIPFLDAVRQPPPAEEQLRPRRPVVTVMGHVDHGKTTLLDTLRNSHIVDEEHGGITQHIGAFSVPVPQCKLGAITFLDTPGHAAFSAMRARGANVTDMVILVVAADDGVMEQTVESIKFANEARVPMIVAINKIDKPGADPERAKRGLLEHGVQCDAEGGEVQFVPISALKGQGLDELLEAIVLQGELIGLRSAFEGLVEGYVIESLTHEHRGKLCTLLVYRGTLSKGDIIVAGQAWCKVRSLFDEWGKPLQKVEPGCAAQVTGWRALPAAGDLALEVESEQRAHEVMKVREQASKVERLAVDAKVIEEKMAESRKSYREELEARRALGYYRKRRTTIRAKETEEDNHPALHVVVKGDTDGSVEALLDILETYDRHDDCRLDVVHYGVGPVSLSDLELAKTFDGIVYAMHVGILPETKAVAKEDEIKSFKVIYKLVEDIKAEIGNRLPMINAEEVIGEAKVLQEFLINDKRKKLPVAGCRCLKGDLLKAETFKLMRNGEEIHRGPVISMKHMKNEVKSIKTGVECGIMFADSDVRFKENDEIVCIREYKVNQKTSWSPRGF</sequence>
<dbReference type="FunFam" id="2.40.30.10:FF:000008">
    <property type="entry name" value="Translation initiation factor IF-2"/>
    <property type="match status" value="1"/>
</dbReference>
<dbReference type="GO" id="GO:0003743">
    <property type="term" value="F:translation initiation factor activity"/>
    <property type="evidence" value="ECO:0007669"/>
    <property type="project" value="UniProtKB-KW"/>
</dbReference>
<keyword evidence="8" id="KW-1185">Reference proteome</keyword>
<dbReference type="FunFam" id="3.40.50.300:FF:000019">
    <property type="entry name" value="Translation initiation factor IF-2"/>
    <property type="match status" value="1"/>
</dbReference>
<evidence type="ECO:0000256" key="1">
    <source>
        <dbReference type="ARBA" id="ARBA00007733"/>
    </source>
</evidence>
<evidence type="ECO:0000256" key="4">
    <source>
        <dbReference type="ARBA" id="ARBA00022917"/>
    </source>
</evidence>
<dbReference type="RefSeq" id="XP_028969003.1">
    <property type="nucleotide sequence ID" value="XM_029113170.1"/>
</dbReference>
<dbReference type="GO" id="GO:0005737">
    <property type="term" value="C:cytoplasm"/>
    <property type="evidence" value="ECO:0007669"/>
    <property type="project" value="TreeGrafter"/>
</dbReference>
<organism evidence="8 9">
    <name type="scientific">Galendromus occidentalis</name>
    <name type="common">western predatory mite</name>
    <dbReference type="NCBI Taxonomy" id="34638"/>
    <lineage>
        <taxon>Eukaryota</taxon>
        <taxon>Metazoa</taxon>
        <taxon>Ecdysozoa</taxon>
        <taxon>Arthropoda</taxon>
        <taxon>Chelicerata</taxon>
        <taxon>Arachnida</taxon>
        <taxon>Acari</taxon>
        <taxon>Parasitiformes</taxon>
        <taxon>Mesostigmata</taxon>
        <taxon>Gamasina</taxon>
        <taxon>Phytoseioidea</taxon>
        <taxon>Phytoseiidae</taxon>
        <taxon>Typhlodrominae</taxon>
        <taxon>Galendromus</taxon>
    </lineage>
</organism>
<dbReference type="FunFam" id="3.40.50.10050:FF:000001">
    <property type="entry name" value="Translation initiation factor IF-2"/>
    <property type="match status" value="1"/>
</dbReference>
<feature type="domain" description="Tr-type G" evidence="7">
    <location>
        <begin position="141"/>
        <end position="313"/>
    </location>
</feature>
<dbReference type="SUPFAM" id="SSF50447">
    <property type="entry name" value="Translation proteins"/>
    <property type="match status" value="2"/>
</dbReference>
<evidence type="ECO:0000313" key="9">
    <source>
        <dbReference type="RefSeq" id="XP_028969003.1"/>
    </source>
</evidence>
<comment type="function">
    <text evidence="6">One of the essential components for the initiation of protein synthesis. Protects formylmethionyl-tRNA from spontaneous hydrolysis and promotes its binding to the 30S ribosomal subunits. Also involved in the hydrolysis of GTP during the formation of the 70S ribosomal complex.</text>
</comment>
<dbReference type="GO" id="GO:0005525">
    <property type="term" value="F:GTP binding"/>
    <property type="evidence" value="ECO:0007669"/>
    <property type="project" value="UniProtKB-KW"/>
</dbReference>
<evidence type="ECO:0000256" key="6">
    <source>
        <dbReference type="ARBA" id="ARBA00025162"/>
    </source>
</evidence>
<comment type="similarity">
    <text evidence="1">Belongs to the TRAFAC class translation factor GTPase superfamily. Classic translation factor GTPase family. IF-2 subfamily.</text>
</comment>
<keyword evidence="2 9" id="KW-0396">Initiation factor</keyword>
<evidence type="ECO:0000256" key="2">
    <source>
        <dbReference type="ARBA" id="ARBA00022540"/>
    </source>
</evidence>
<dbReference type="CDD" id="cd03702">
    <property type="entry name" value="IF2_mtIF2_II"/>
    <property type="match status" value="1"/>
</dbReference>